<evidence type="ECO:0000313" key="2">
    <source>
        <dbReference type="Proteomes" id="UP000799755"/>
    </source>
</evidence>
<organism evidence="1 2">
    <name type="scientific">Lindgomyces ingoldianus</name>
    <dbReference type="NCBI Taxonomy" id="673940"/>
    <lineage>
        <taxon>Eukaryota</taxon>
        <taxon>Fungi</taxon>
        <taxon>Dikarya</taxon>
        <taxon>Ascomycota</taxon>
        <taxon>Pezizomycotina</taxon>
        <taxon>Dothideomycetes</taxon>
        <taxon>Pleosporomycetidae</taxon>
        <taxon>Pleosporales</taxon>
        <taxon>Lindgomycetaceae</taxon>
        <taxon>Lindgomyces</taxon>
    </lineage>
</organism>
<proteinExistence type="predicted"/>
<reference evidence="1" key="1">
    <citation type="journal article" date="2020" name="Stud. Mycol.">
        <title>101 Dothideomycetes genomes: a test case for predicting lifestyles and emergence of pathogens.</title>
        <authorList>
            <person name="Haridas S."/>
            <person name="Albert R."/>
            <person name="Binder M."/>
            <person name="Bloem J."/>
            <person name="Labutti K."/>
            <person name="Salamov A."/>
            <person name="Andreopoulos B."/>
            <person name="Baker S."/>
            <person name="Barry K."/>
            <person name="Bills G."/>
            <person name="Bluhm B."/>
            <person name="Cannon C."/>
            <person name="Castanera R."/>
            <person name="Culley D."/>
            <person name="Daum C."/>
            <person name="Ezra D."/>
            <person name="Gonzalez J."/>
            <person name="Henrissat B."/>
            <person name="Kuo A."/>
            <person name="Liang C."/>
            <person name="Lipzen A."/>
            <person name="Lutzoni F."/>
            <person name="Magnuson J."/>
            <person name="Mondo S."/>
            <person name="Nolan M."/>
            <person name="Ohm R."/>
            <person name="Pangilinan J."/>
            <person name="Park H.-J."/>
            <person name="Ramirez L."/>
            <person name="Alfaro M."/>
            <person name="Sun H."/>
            <person name="Tritt A."/>
            <person name="Yoshinaga Y."/>
            <person name="Zwiers L.-H."/>
            <person name="Turgeon B."/>
            <person name="Goodwin S."/>
            <person name="Spatafora J."/>
            <person name="Crous P."/>
            <person name="Grigoriev I."/>
        </authorList>
    </citation>
    <scope>NUCLEOTIDE SEQUENCE</scope>
    <source>
        <strain evidence="1">ATCC 200398</strain>
    </source>
</reference>
<keyword evidence="2" id="KW-1185">Reference proteome</keyword>
<protein>
    <submittedName>
        <fullName evidence="1">Uncharacterized protein</fullName>
    </submittedName>
</protein>
<accession>A0ACB6RBG6</accession>
<comment type="caution">
    <text evidence="1">The sequence shown here is derived from an EMBL/GenBank/DDBJ whole genome shotgun (WGS) entry which is preliminary data.</text>
</comment>
<sequence length="484" mass="54031">MRFKHLSERAQLAPSRSQYSNYESYTYAYVSWKTTTPYANYQDVLTSPSRQGTRPATSVFFLGLKKHHSLGRNSGFPSSNPLLPQSTFKVAWYMRNRATSITEFMKANRDSGSRLLLFDETLLKDSQSSPYLNALCPGRLISSWCEIGQRELPMHVVIKPANTIALPDLFSDEYDHLKASRPRGVLGPFHKRFDGSVSEHQTALLLPCRQNANISGYGNPLLPTFKLTLTTILPHVIYTPTADHLITPFLPHNMLPFLFWKSAKPAKITTAAVPGRPLTKPTRQLVILATITLTSIHLSTIASSCSSNSSTVKVDDAKPVRSGPSDINRSNRTPTNYLFNLNNNEDKSAVKVTNHKFLSAAKPPYERHCFVKTPLTTPPVQEYARHLELEEMKDEYGTQLQKMFYEQVKKKIKKELGGRGNKDKTRKATGIPDTEYMDVFDGAAARSPISPSAADSVVTVSRPKRLPPAPPTADYNCTTGSPLR</sequence>
<gene>
    <name evidence="1" type="ORF">BDR25DRAFT_349573</name>
</gene>
<dbReference type="Proteomes" id="UP000799755">
    <property type="component" value="Unassembled WGS sequence"/>
</dbReference>
<evidence type="ECO:0000313" key="1">
    <source>
        <dbReference type="EMBL" id="KAF2476486.1"/>
    </source>
</evidence>
<dbReference type="EMBL" id="MU003494">
    <property type="protein sequence ID" value="KAF2476486.1"/>
    <property type="molecule type" value="Genomic_DNA"/>
</dbReference>
<name>A0ACB6RBG6_9PLEO</name>